<evidence type="ECO:0000313" key="3">
    <source>
        <dbReference type="EMBL" id="RWQ97819.1"/>
    </source>
</evidence>
<protein>
    <submittedName>
        <fullName evidence="3">Uncharacterized protein</fullName>
    </submittedName>
</protein>
<feature type="region of interest" description="Disordered" evidence="1">
    <location>
        <begin position="397"/>
        <end position="425"/>
    </location>
</feature>
<dbReference type="VEuPathDB" id="FungiDB:C8Q69DRAFT_151002"/>
<dbReference type="GeneID" id="39594820"/>
<evidence type="ECO:0000256" key="1">
    <source>
        <dbReference type="SAM" id="MobiDB-lite"/>
    </source>
</evidence>
<proteinExistence type="predicted"/>
<name>A0A443I176_BYSSP</name>
<feature type="compositionally biased region" description="Basic residues" evidence="1">
    <location>
        <begin position="406"/>
        <end position="421"/>
    </location>
</feature>
<organism evidence="3 4">
    <name type="scientific">Byssochlamys spectabilis</name>
    <name type="common">Paecilomyces variotii</name>
    <dbReference type="NCBI Taxonomy" id="264951"/>
    <lineage>
        <taxon>Eukaryota</taxon>
        <taxon>Fungi</taxon>
        <taxon>Dikarya</taxon>
        <taxon>Ascomycota</taxon>
        <taxon>Pezizomycotina</taxon>
        <taxon>Eurotiomycetes</taxon>
        <taxon>Eurotiomycetidae</taxon>
        <taxon>Eurotiales</taxon>
        <taxon>Thermoascaceae</taxon>
        <taxon>Paecilomyces</taxon>
    </lineage>
</organism>
<keyword evidence="4" id="KW-1185">Reference proteome</keyword>
<accession>A0A443I176</accession>
<feature type="transmembrane region" description="Helical" evidence="2">
    <location>
        <begin position="53"/>
        <end position="80"/>
    </location>
</feature>
<gene>
    <name evidence="3" type="ORF">C8Q69DRAFT_151002</name>
</gene>
<dbReference type="EMBL" id="RCNU01000002">
    <property type="protein sequence ID" value="RWQ97819.1"/>
    <property type="molecule type" value="Genomic_DNA"/>
</dbReference>
<keyword evidence="2" id="KW-0472">Membrane</keyword>
<keyword evidence="2" id="KW-0812">Transmembrane</keyword>
<sequence length="540" mass="58076">MLKYPPRPSSSFSLSFSLSFSSSSHRVSTQRTPQHHNDLLLRDFSVLWFNTPVLTRMLFPFVGIFALVALWGTFLPVPLLSDPSEGFVKRLSGAMHATTLSKGVYDLAELVSAYVPPGYGEAYFRGVVYDGSKELIVTPTDVETGLSLVIRLGNDETGASSRGNTSSDEPPVSGSSFTLSASGYLVLAVGLVAVAWARWTGLVSLGASKLEEALDNLESLLDSWSSPKVAHYLVADGVPSAYDAVVALVEGNEALISGDSTGYQAGTSTSSVSVVPPTKQESLDVWIHRKVMEAISRLERRRAVAAFPELESCTTAGSTATADGAVESFTTKSLDASDVSEDDSCFRLPRQWALVVRRPENLAPVMVFQFVCALAANWERHLASSDQQTAIEVVQGAEDAPAPASHRNRPSQMKRKRQQRRALREKQGKLIAEIEQSAAMTPASPVPSAPPARTPNLGPVMAPAASSYYGPGYGHYGPRPAPTPYYAPYGGPQTGPYGPAPAGAYGPAQGPQYGAYYGYSAPYNWQYGPYMPPNGPYRRY</sequence>
<comment type="caution">
    <text evidence="3">The sequence shown here is derived from an EMBL/GenBank/DDBJ whole genome shotgun (WGS) entry which is preliminary data.</text>
</comment>
<evidence type="ECO:0000313" key="4">
    <source>
        <dbReference type="Proteomes" id="UP000283841"/>
    </source>
</evidence>
<evidence type="ECO:0000256" key="2">
    <source>
        <dbReference type="SAM" id="Phobius"/>
    </source>
</evidence>
<keyword evidence="2" id="KW-1133">Transmembrane helix</keyword>
<dbReference type="AlphaFoldDB" id="A0A443I176"/>
<dbReference type="STRING" id="264951.A0A443I176"/>
<reference evidence="3 4" key="1">
    <citation type="journal article" date="2018" name="Front. Microbiol.">
        <title>Genomic and genetic insights into a cosmopolitan fungus, Paecilomyces variotii (Eurotiales).</title>
        <authorList>
            <person name="Urquhart A.S."/>
            <person name="Mondo S.J."/>
            <person name="Makela M.R."/>
            <person name="Hane J.K."/>
            <person name="Wiebenga A."/>
            <person name="He G."/>
            <person name="Mihaltcheva S."/>
            <person name="Pangilinan J."/>
            <person name="Lipzen A."/>
            <person name="Barry K."/>
            <person name="de Vries R.P."/>
            <person name="Grigoriev I.V."/>
            <person name="Idnurm A."/>
        </authorList>
    </citation>
    <scope>NUCLEOTIDE SEQUENCE [LARGE SCALE GENOMIC DNA]</scope>
    <source>
        <strain evidence="3 4">CBS 101075</strain>
    </source>
</reference>
<dbReference type="RefSeq" id="XP_028487464.1">
    <property type="nucleotide sequence ID" value="XM_028625543.1"/>
</dbReference>
<dbReference type="Proteomes" id="UP000283841">
    <property type="component" value="Unassembled WGS sequence"/>
</dbReference>